<evidence type="ECO:0000313" key="2">
    <source>
        <dbReference type="Proteomes" id="UP000005038"/>
    </source>
</evidence>
<proteinExistence type="predicted"/>
<dbReference type="Proteomes" id="UP000005038">
    <property type="component" value="Unassembled WGS sequence"/>
</dbReference>
<accession>H5TSK1</accession>
<name>H5TSK1_GORO1</name>
<organism evidence="1 2">
    <name type="scientific">Gordonia otitidis (strain DSM 44809 / CCUG 52243 / JCM 12355 / NBRC 100426 / IFM 10032)</name>
    <dbReference type="NCBI Taxonomy" id="1108044"/>
    <lineage>
        <taxon>Bacteria</taxon>
        <taxon>Bacillati</taxon>
        <taxon>Actinomycetota</taxon>
        <taxon>Actinomycetes</taxon>
        <taxon>Mycobacteriales</taxon>
        <taxon>Gordoniaceae</taxon>
        <taxon>Gordonia</taxon>
    </lineage>
</organism>
<dbReference type="EMBL" id="BAFB01000221">
    <property type="protein sequence ID" value="GAB36459.1"/>
    <property type="molecule type" value="Genomic_DNA"/>
</dbReference>
<keyword evidence="2" id="KW-1185">Reference proteome</keyword>
<comment type="caution">
    <text evidence="1">The sequence shown here is derived from an EMBL/GenBank/DDBJ whole genome shotgun (WGS) entry which is preliminary data.</text>
</comment>
<dbReference type="STRING" id="1108044.GOOTI_221_00020"/>
<dbReference type="RefSeq" id="WP_007240640.1">
    <property type="nucleotide sequence ID" value="NZ_BAFB01000221.1"/>
</dbReference>
<dbReference type="AlphaFoldDB" id="H5TSK1"/>
<protein>
    <submittedName>
        <fullName evidence="1">Uncharacterized protein</fullName>
    </submittedName>
</protein>
<sequence length="136" mass="14966">MAELTVRILLNITDTTTASGVRERCIMFDGYETGDHLREVLSYTVTVDDEVTDAALNSICEQAFMVCNLDPEMMTGAERAVAQQYRAGRNRSLSVGDVVVVGDVAKACSRIGFTTAYFSADQIVEQANRTRCPVRM</sequence>
<evidence type="ECO:0000313" key="1">
    <source>
        <dbReference type="EMBL" id="GAB36459.1"/>
    </source>
</evidence>
<gene>
    <name evidence="1" type="ORF">GOOTI_221_00020</name>
</gene>
<reference evidence="1" key="1">
    <citation type="submission" date="2012-02" db="EMBL/GenBank/DDBJ databases">
        <title>Whole genome shotgun sequence of Gordonia otitidis NBRC 100426.</title>
        <authorList>
            <person name="Yoshida I."/>
            <person name="Hosoyama A."/>
            <person name="Tsuchikane K."/>
            <person name="Katsumata H."/>
            <person name="Yamazaki S."/>
            <person name="Fujita N."/>
        </authorList>
    </citation>
    <scope>NUCLEOTIDE SEQUENCE [LARGE SCALE GENOMIC DNA]</scope>
    <source>
        <strain evidence="1">NBRC 100426</strain>
    </source>
</reference>